<evidence type="ECO:0000256" key="6">
    <source>
        <dbReference type="ARBA" id="ARBA00022989"/>
    </source>
</evidence>
<feature type="transmembrane region" description="Helical" evidence="8">
    <location>
        <begin position="98"/>
        <end position="120"/>
    </location>
</feature>
<keyword evidence="4" id="KW-1003">Cell membrane</keyword>
<dbReference type="Pfam" id="PF00892">
    <property type="entry name" value="EamA"/>
    <property type="match status" value="2"/>
</dbReference>
<accession>C8PJL1</accession>
<feature type="transmembrane region" description="Helical" evidence="8">
    <location>
        <begin position="241"/>
        <end position="259"/>
    </location>
</feature>
<comment type="subcellular location">
    <subcellularLocation>
        <location evidence="1">Cell membrane</location>
        <topology evidence="1">Multi-pass membrane protein</topology>
    </subcellularLocation>
</comment>
<dbReference type="InterPro" id="IPR037185">
    <property type="entry name" value="EmrE-like"/>
</dbReference>
<feature type="domain" description="EamA" evidence="9">
    <location>
        <begin position="154"/>
        <end position="280"/>
    </location>
</feature>
<keyword evidence="7 8" id="KW-0472">Membrane</keyword>
<evidence type="ECO:0000256" key="8">
    <source>
        <dbReference type="SAM" id="Phobius"/>
    </source>
</evidence>
<feature type="transmembrane region" description="Helical" evidence="8">
    <location>
        <begin position="178"/>
        <end position="198"/>
    </location>
</feature>
<dbReference type="Proteomes" id="UP000005709">
    <property type="component" value="Unassembled WGS sequence"/>
</dbReference>
<dbReference type="eggNOG" id="COG2962">
    <property type="taxonomic scope" value="Bacteria"/>
</dbReference>
<feature type="transmembrane region" description="Helical" evidence="8">
    <location>
        <begin position="41"/>
        <end position="59"/>
    </location>
</feature>
<proteinExistence type="inferred from homology"/>
<keyword evidence="11" id="KW-1185">Reference proteome</keyword>
<dbReference type="AlphaFoldDB" id="C8PJL1"/>
<comment type="similarity">
    <text evidence="2">Belongs to the EamA transporter family.</text>
</comment>
<evidence type="ECO:0000256" key="4">
    <source>
        <dbReference type="ARBA" id="ARBA00022475"/>
    </source>
</evidence>
<dbReference type="EMBL" id="ACYG01000027">
    <property type="protein sequence ID" value="EEV17116.1"/>
    <property type="molecule type" value="Genomic_DNA"/>
</dbReference>
<dbReference type="InterPro" id="IPR004626">
    <property type="entry name" value="RarD"/>
</dbReference>
<dbReference type="OrthoDB" id="369870at2"/>
<gene>
    <name evidence="10" type="primary">rarD</name>
    <name evidence="10" type="ORF">CAMGR0001_1411</name>
</gene>
<feature type="transmembrane region" description="Helical" evidence="8">
    <location>
        <begin position="127"/>
        <end position="145"/>
    </location>
</feature>
<evidence type="ECO:0000313" key="10">
    <source>
        <dbReference type="EMBL" id="EEV17116.1"/>
    </source>
</evidence>
<feature type="domain" description="EamA" evidence="9">
    <location>
        <begin position="7"/>
        <end position="140"/>
    </location>
</feature>
<keyword evidence="3" id="KW-0813">Transport</keyword>
<dbReference type="GO" id="GO:0005886">
    <property type="term" value="C:plasma membrane"/>
    <property type="evidence" value="ECO:0007669"/>
    <property type="project" value="UniProtKB-SubCell"/>
</dbReference>
<evidence type="ECO:0000256" key="2">
    <source>
        <dbReference type="ARBA" id="ARBA00007362"/>
    </source>
</evidence>
<evidence type="ECO:0000256" key="1">
    <source>
        <dbReference type="ARBA" id="ARBA00004651"/>
    </source>
</evidence>
<evidence type="ECO:0000256" key="3">
    <source>
        <dbReference type="ARBA" id="ARBA00022448"/>
    </source>
</evidence>
<reference evidence="10 11" key="1">
    <citation type="submission" date="2009-07" db="EMBL/GenBank/DDBJ databases">
        <authorList>
            <person name="Madupu R."/>
            <person name="Sebastian Y."/>
            <person name="Durkin A.S."/>
            <person name="Torralba M."/>
            <person name="Methe B."/>
            <person name="Sutton G.G."/>
            <person name="Strausberg R.L."/>
            <person name="Nelson K.E."/>
        </authorList>
    </citation>
    <scope>NUCLEOTIDE SEQUENCE [LARGE SCALE GENOMIC DNA]</scope>
    <source>
        <strain evidence="10 11">RM3268</strain>
    </source>
</reference>
<dbReference type="PANTHER" id="PTHR22911:SF137">
    <property type="entry name" value="SOLUTE CARRIER FAMILY 35 MEMBER G2-RELATED"/>
    <property type="match status" value="1"/>
</dbReference>
<dbReference type="SUPFAM" id="SSF103481">
    <property type="entry name" value="Multidrug resistance efflux transporter EmrE"/>
    <property type="match status" value="2"/>
</dbReference>
<keyword evidence="5 8" id="KW-0812">Transmembrane</keyword>
<evidence type="ECO:0000259" key="9">
    <source>
        <dbReference type="Pfam" id="PF00892"/>
    </source>
</evidence>
<evidence type="ECO:0000256" key="7">
    <source>
        <dbReference type="ARBA" id="ARBA00023136"/>
    </source>
</evidence>
<evidence type="ECO:0000313" key="11">
    <source>
        <dbReference type="Proteomes" id="UP000005709"/>
    </source>
</evidence>
<dbReference type="NCBIfam" id="TIGR00688">
    <property type="entry name" value="rarD"/>
    <property type="match status" value="1"/>
</dbReference>
<dbReference type="STRING" id="824.CGRAC_0806"/>
<protein>
    <submittedName>
        <fullName evidence="10">Protein RarD</fullName>
    </submittedName>
</protein>
<dbReference type="RefSeq" id="WP_005872103.1">
    <property type="nucleotide sequence ID" value="NZ_ACYG01000027.1"/>
</dbReference>
<dbReference type="PANTHER" id="PTHR22911">
    <property type="entry name" value="ACYL-MALONYL CONDENSING ENZYME-RELATED"/>
    <property type="match status" value="1"/>
</dbReference>
<comment type="caution">
    <text evidence="10">The sequence shown here is derived from an EMBL/GenBank/DDBJ whole genome shotgun (WGS) entry which is preliminary data.</text>
</comment>
<sequence length="290" mass="32061">MEENRTKGLMLAFATFFMWGVFPIFFKLIKDVDAVQILAHRVVWSFLLLLVFLCFTHRLKNVARLLSTPKIALTLLCTGLLISTNWGIYIYAVNSDQILATSLGYFINPLFSVLLGALFLRERLSTAAKLSLLLAFAAIGVQIYALGRLPIISLVLPLSFAFYGLIRKKVKVPSFEGLFCETTLMLLPALAFLIYCALKGNGAFGFSASGALLFASGLITILPLLTFAVSTQYLPLSTIGFMQYISPSMSMLIAVFIYGEELETYKILSFSLIWFGLAVVGLDGLRRKNG</sequence>
<organism evidence="10 11">
    <name type="scientific">Campylobacter gracilis RM3268</name>
    <dbReference type="NCBI Taxonomy" id="553220"/>
    <lineage>
        <taxon>Bacteria</taxon>
        <taxon>Pseudomonadati</taxon>
        <taxon>Campylobacterota</taxon>
        <taxon>Epsilonproteobacteria</taxon>
        <taxon>Campylobacterales</taxon>
        <taxon>Campylobacteraceae</taxon>
        <taxon>Campylobacter</taxon>
    </lineage>
</organism>
<name>C8PJL1_9BACT</name>
<evidence type="ECO:0000256" key="5">
    <source>
        <dbReference type="ARBA" id="ARBA00022692"/>
    </source>
</evidence>
<feature type="transmembrane region" description="Helical" evidence="8">
    <location>
        <begin position="71"/>
        <end position="92"/>
    </location>
</feature>
<feature type="transmembrane region" description="Helical" evidence="8">
    <location>
        <begin position="265"/>
        <end position="285"/>
    </location>
</feature>
<feature type="transmembrane region" description="Helical" evidence="8">
    <location>
        <begin position="9"/>
        <end position="29"/>
    </location>
</feature>
<dbReference type="InterPro" id="IPR000620">
    <property type="entry name" value="EamA_dom"/>
</dbReference>
<feature type="transmembrane region" description="Helical" evidence="8">
    <location>
        <begin position="204"/>
        <end position="229"/>
    </location>
</feature>
<keyword evidence="6 8" id="KW-1133">Transmembrane helix</keyword>